<feature type="signal peptide" evidence="6">
    <location>
        <begin position="1"/>
        <end position="22"/>
    </location>
</feature>
<evidence type="ECO:0000256" key="2">
    <source>
        <dbReference type="ARBA" id="ARBA00008520"/>
    </source>
</evidence>
<dbReference type="Proteomes" id="UP000298664">
    <property type="component" value="Chromosome Linear"/>
</dbReference>
<dbReference type="InterPro" id="IPR006059">
    <property type="entry name" value="SBP"/>
</dbReference>
<organism evidence="7 8">
    <name type="scientific">Agrobacterium larrymoorei</name>
    <dbReference type="NCBI Taxonomy" id="160699"/>
    <lineage>
        <taxon>Bacteria</taxon>
        <taxon>Pseudomonadati</taxon>
        <taxon>Pseudomonadota</taxon>
        <taxon>Alphaproteobacteria</taxon>
        <taxon>Hyphomicrobiales</taxon>
        <taxon>Rhizobiaceae</taxon>
        <taxon>Rhizobium/Agrobacterium group</taxon>
        <taxon>Agrobacterium</taxon>
    </lineage>
</organism>
<accession>A0AAF0HDW1</accession>
<dbReference type="GO" id="GO:0042597">
    <property type="term" value="C:periplasmic space"/>
    <property type="evidence" value="ECO:0007669"/>
    <property type="project" value="UniProtKB-SubCell"/>
</dbReference>
<sequence>MKFKIMTGALLALSLTTSLASAADLKVYISSQHQPQVWRQVLDKFEAANPGTKVAIETGGNTSEAQAQYLNTIMSAKDPSLDVLILDVIRPAQFAAAGWTVPFEGKDMSSYLPAYAEANTVDGKVVALPAFADSMFLYYRKDLLDKYGIAPPKTWDELTAAAKKITEGEKNPDLQGLSFQGKAIEGAVCTFLLPYWSQGKNLVENGKLTFDKTAAVNSLKLWKSFVDQGVAKKNIAEVATDDTRKEFQAGNVVFAVNWSYAWAQSQGKESAVVGKVGVARLPAVAGGEQATCLGGWEWGVSAYSNHKDESKKLVEYLSSQDTSKFMAVNGSLLPTYPAAYKDEAVLKAAPWFADALQVVETAKPRPVTPRYNEVSEVIRTTVNAVLAGVTTPEDGAAQIEARLKRIIR</sequence>
<proteinExistence type="inferred from homology"/>
<evidence type="ECO:0000313" key="7">
    <source>
        <dbReference type="EMBL" id="WHA42639.1"/>
    </source>
</evidence>
<reference evidence="7" key="1">
    <citation type="submission" date="2023-05" db="EMBL/GenBank/DDBJ databases">
        <title>Complete genome sequence of Agrobacterium larrymoorei CFBP5477.</title>
        <authorList>
            <person name="Yen H.-C."/>
            <person name="Chou L."/>
            <person name="Lin Y.-C."/>
            <person name="Lai E.-M."/>
            <person name="Kuo C.-H."/>
        </authorList>
    </citation>
    <scope>NUCLEOTIDE SEQUENCE</scope>
    <source>
        <strain evidence="7">CFBP5477</strain>
    </source>
</reference>
<protein>
    <submittedName>
        <fullName evidence="7">ABC transporter substrate-binding protein</fullName>
    </submittedName>
</protein>
<name>A0AAF0HDW1_9HYPH</name>
<dbReference type="Gene3D" id="3.40.190.10">
    <property type="entry name" value="Periplasmic binding protein-like II"/>
    <property type="match status" value="2"/>
</dbReference>
<evidence type="ECO:0000256" key="3">
    <source>
        <dbReference type="ARBA" id="ARBA00022448"/>
    </source>
</evidence>
<evidence type="ECO:0000313" key="8">
    <source>
        <dbReference type="Proteomes" id="UP000298664"/>
    </source>
</evidence>
<dbReference type="CDD" id="cd14750">
    <property type="entry name" value="PBP2_TMBP"/>
    <property type="match status" value="1"/>
</dbReference>
<dbReference type="PANTHER" id="PTHR43649">
    <property type="entry name" value="ARABINOSE-BINDING PROTEIN-RELATED"/>
    <property type="match status" value="1"/>
</dbReference>
<dbReference type="SUPFAM" id="SSF53850">
    <property type="entry name" value="Periplasmic binding protein-like II"/>
    <property type="match status" value="1"/>
</dbReference>
<dbReference type="PANTHER" id="PTHR43649:SF34">
    <property type="entry name" value="ABC TRANSPORTER PERIPLASMIC-BINDING PROTEIN YCJN-RELATED"/>
    <property type="match status" value="1"/>
</dbReference>
<evidence type="ECO:0000256" key="5">
    <source>
        <dbReference type="ARBA" id="ARBA00022764"/>
    </source>
</evidence>
<comment type="subcellular location">
    <subcellularLocation>
        <location evidence="1">Periplasm</location>
    </subcellularLocation>
</comment>
<dbReference type="InterPro" id="IPR050490">
    <property type="entry name" value="Bact_solute-bd_prot1"/>
</dbReference>
<keyword evidence="4 6" id="KW-0732">Signal</keyword>
<feature type="chain" id="PRO_5042082143" evidence="6">
    <location>
        <begin position="23"/>
        <end position="408"/>
    </location>
</feature>
<evidence type="ECO:0000256" key="6">
    <source>
        <dbReference type="SAM" id="SignalP"/>
    </source>
</evidence>
<evidence type="ECO:0000256" key="4">
    <source>
        <dbReference type="ARBA" id="ARBA00022729"/>
    </source>
</evidence>
<keyword evidence="5" id="KW-0574">Periplasm</keyword>
<dbReference type="EMBL" id="CP124734">
    <property type="protein sequence ID" value="WHA42639.1"/>
    <property type="molecule type" value="Genomic_DNA"/>
</dbReference>
<dbReference type="AlphaFoldDB" id="A0AAF0HDW1"/>
<keyword evidence="3" id="KW-0813">Transport</keyword>
<evidence type="ECO:0000256" key="1">
    <source>
        <dbReference type="ARBA" id="ARBA00004418"/>
    </source>
</evidence>
<dbReference type="Pfam" id="PF01547">
    <property type="entry name" value="SBP_bac_1"/>
    <property type="match status" value="1"/>
</dbReference>
<dbReference type="RefSeq" id="WP_137394721.1">
    <property type="nucleotide sequence ID" value="NZ_CP124734.1"/>
</dbReference>
<comment type="similarity">
    <text evidence="2">Belongs to the bacterial solute-binding protein 1 family.</text>
</comment>
<gene>
    <name evidence="7" type="ORF">CFBP5477_015295</name>
</gene>